<dbReference type="InterPro" id="IPR029044">
    <property type="entry name" value="Nucleotide-diphossugar_trans"/>
</dbReference>
<evidence type="ECO:0000313" key="2">
    <source>
        <dbReference type="Proteomes" id="UP000284614"/>
    </source>
</evidence>
<reference evidence="1 2" key="1">
    <citation type="submission" date="2018-08" db="EMBL/GenBank/DDBJ databases">
        <title>A genome reference for cultivated species of the human gut microbiota.</title>
        <authorList>
            <person name="Zou Y."/>
            <person name="Xue W."/>
            <person name="Luo G."/>
        </authorList>
    </citation>
    <scope>NUCLEOTIDE SEQUENCE [LARGE SCALE GENOMIC DNA]</scope>
    <source>
        <strain evidence="1 2">OF01-1</strain>
    </source>
</reference>
<gene>
    <name evidence="1" type="ORF">DXA27_08905</name>
</gene>
<accession>A0A413K0M6</accession>
<organism evidence="1 2">
    <name type="scientific">Bacteroides fragilis</name>
    <dbReference type="NCBI Taxonomy" id="817"/>
    <lineage>
        <taxon>Bacteria</taxon>
        <taxon>Pseudomonadati</taxon>
        <taxon>Bacteroidota</taxon>
        <taxon>Bacteroidia</taxon>
        <taxon>Bacteroidales</taxon>
        <taxon>Bacteroidaceae</taxon>
        <taxon>Bacteroides</taxon>
    </lineage>
</organism>
<dbReference type="Proteomes" id="UP000284614">
    <property type="component" value="Unassembled WGS sequence"/>
</dbReference>
<dbReference type="EMBL" id="QSDG01000006">
    <property type="protein sequence ID" value="RGY69446.1"/>
    <property type="molecule type" value="Genomic_DNA"/>
</dbReference>
<dbReference type="SUPFAM" id="SSF53448">
    <property type="entry name" value="Nucleotide-diphospho-sugar transferases"/>
    <property type="match status" value="1"/>
</dbReference>
<dbReference type="AlphaFoldDB" id="A0A413K0M6"/>
<dbReference type="RefSeq" id="WP_005820493.1">
    <property type="nucleotide sequence ID" value="NZ_CP036539.1"/>
</dbReference>
<name>A0A413K0M6_BACFG</name>
<protein>
    <recommendedName>
        <fullName evidence="3">Glycosyl transferase</fullName>
    </recommendedName>
</protein>
<proteinExistence type="predicted"/>
<dbReference type="Gene3D" id="3.90.550.10">
    <property type="entry name" value="Spore Coat Polysaccharide Biosynthesis Protein SpsA, Chain A"/>
    <property type="match status" value="1"/>
</dbReference>
<sequence>MKNCAFTIVAKNYIGLALILESSIRKYYGDLSFYIIVADEVSEDLRSKLPANVLIAKECLGLDVGTWHEMSFKYNLTEFCTSIKPASFLYLFENTNFDKIIYLDPDIYFYSSIGQIFKMLDECNILLTPHITQILDKGLSDSPENIWHSCGMYNLGFCGLKRSASALQMLKWWHARLRNDCYIDSYNFLYTDQKWMDFLPSFFSPQELKISFNLGMNIAPWNFYEREIFEEDNQLYVRSRCNKDRKDRVIFVHYSGYDYKELKKGGTVQKNILNIKKYSDIEKILFMYGKAIIENVKFFDCFISLQYSYGFYSNGNVVTSVHRRLYRSMVSKGMKDDNPFLINGVFYSLLAKKKLIVTTKSNLDKLTKQNFPNAEKKLKYFNLFMKMLFSILGYERYFLLIRLLHPYSRLESQIHLLDDKYLDNNIY</sequence>
<evidence type="ECO:0008006" key="3">
    <source>
        <dbReference type="Google" id="ProtNLM"/>
    </source>
</evidence>
<evidence type="ECO:0000313" key="1">
    <source>
        <dbReference type="EMBL" id="RGY69446.1"/>
    </source>
</evidence>
<comment type="caution">
    <text evidence="1">The sequence shown here is derived from an EMBL/GenBank/DDBJ whole genome shotgun (WGS) entry which is preliminary data.</text>
</comment>